<evidence type="ECO:0000313" key="1">
    <source>
        <dbReference type="EMBL" id="MBP0904968.1"/>
    </source>
</evidence>
<organism evidence="1 2">
    <name type="scientific">Mariniflexile gromovii</name>
    <dbReference type="NCBI Taxonomy" id="362523"/>
    <lineage>
        <taxon>Bacteria</taxon>
        <taxon>Pseudomonadati</taxon>
        <taxon>Bacteroidota</taxon>
        <taxon>Flavobacteriia</taxon>
        <taxon>Flavobacteriales</taxon>
        <taxon>Flavobacteriaceae</taxon>
        <taxon>Mariniflexile</taxon>
    </lineage>
</organism>
<gene>
    <name evidence="1" type="ORF">J8H85_14105</name>
</gene>
<name>A0ABS4BWJ8_9FLAO</name>
<reference evidence="1 2" key="1">
    <citation type="submission" date="2021-04" db="EMBL/GenBank/DDBJ databases">
        <title>Mariniflexile gromovii gen. nov., sp. nov., a gliding bacterium isolated from the sea urchin Strongylocentrotus intermedius.</title>
        <authorList>
            <person name="Ko S."/>
            <person name="Le V."/>
            <person name="Ahn C.-Y."/>
            <person name="Oh H.-M."/>
        </authorList>
    </citation>
    <scope>NUCLEOTIDE SEQUENCE [LARGE SCALE GENOMIC DNA]</scope>
    <source>
        <strain evidence="1 2">KCTC 12570</strain>
    </source>
</reference>
<dbReference type="EMBL" id="JAGJCB010000015">
    <property type="protein sequence ID" value="MBP0904968.1"/>
    <property type="molecule type" value="Genomic_DNA"/>
</dbReference>
<accession>A0ABS4BWJ8</accession>
<protein>
    <submittedName>
        <fullName evidence="1">Uncharacterized protein</fullName>
    </submittedName>
</protein>
<proteinExistence type="predicted"/>
<dbReference type="RefSeq" id="WP_209655859.1">
    <property type="nucleotide sequence ID" value="NZ_JAGJCB010000015.1"/>
</dbReference>
<evidence type="ECO:0000313" key="2">
    <source>
        <dbReference type="Proteomes" id="UP000670776"/>
    </source>
</evidence>
<comment type="caution">
    <text evidence="1">The sequence shown here is derived from an EMBL/GenBank/DDBJ whole genome shotgun (WGS) entry which is preliminary data.</text>
</comment>
<keyword evidence="2" id="KW-1185">Reference proteome</keyword>
<sequence>MIKPIRIVDENRELELYTGIFSVYVLGGWDVVVENFTFTLTNKKTGKVINPKVTQMRIQSYEFGEKAKKIMTLDIPERGIYLIEFKNQNSLKVWKASLPFINRLFEQPIEKQWIQICIK</sequence>
<dbReference type="Proteomes" id="UP000670776">
    <property type="component" value="Unassembled WGS sequence"/>
</dbReference>